<reference evidence="1 2" key="1">
    <citation type="journal article" date="2016" name="Sci. Rep.">
        <title>Evaluation of genetic diversity among strains of the human gut commensal Bifidobacterium adolescentis.</title>
        <authorList>
            <person name="Duranti S."/>
            <person name="Milani C."/>
            <person name="Lugli G.A."/>
            <person name="Mancabelli L."/>
            <person name="Turroni F."/>
            <person name="Ferrario C."/>
            <person name="Mangifesta M."/>
            <person name="Viappiani A."/>
            <person name="Sanchez B."/>
            <person name="Margolles A."/>
            <person name="van Sinderen D."/>
            <person name="Ventura M."/>
        </authorList>
    </citation>
    <scope>NUCLEOTIDE SEQUENCE [LARGE SCALE GENOMIC DNA]</scope>
    <source>
        <strain evidence="1 2">487B</strain>
    </source>
</reference>
<dbReference type="RefSeq" id="WP_085393272.1">
    <property type="nucleotide sequence ID" value="NZ_LNKD01000001.1"/>
</dbReference>
<organism evidence="1 2">
    <name type="scientific">Bifidobacterium adolescentis</name>
    <dbReference type="NCBI Taxonomy" id="1680"/>
    <lineage>
        <taxon>Bacteria</taxon>
        <taxon>Bacillati</taxon>
        <taxon>Actinomycetota</taxon>
        <taxon>Actinomycetes</taxon>
        <taxon>Bifidobacteriales</taxon>
        <taxon>Bifidobacteriaceae</taxon>
        <taxon>Bifidobacterium</taxon>
    </lineage>
</organism>
<name>A0A1X2Z3D5_BIFAD</name>
<dbReference type="Proteomes" id="UP000193377">
    <property type="component" value="Unassembled WGS sequence"/>
</dbReference>
<evidence type="ECO:0000313" key="1">
    <source>
        <dbReference type="EMBL" id="OSG88661.1"/>
    </source>
</evidence>
<protein>
    <submittedName>
        <fullName evidence="1">Uncharacterized protein</fullName>
    </submittedName>
</protein>
<sequence length="124" mass="14439">MLPFRRFKDDANVLDQCVTMIEDTIHDIEEYVNKDERKTESLTETLSHLMDVYSEMLDVLEDDDMTVNPRLHYRMYPTVRAYIRDSCNRCQSAVERLAQLASVQGELDGIECYANGEVDFDDGF</sequence>
<gene>
    <name evidence="1" type="ORF">B0487_1580</name>
</gene>
<evidence type="ECO:0000313" key="2">
    <source>
        <dbReference type="Proteomes" id="UP000193377"/>
    </source>
</evidence>
<dbReference type="AlphaFoldDB" id="A0A1X2Z3D5"/>
<proteinExistence type="predicted"/>
<accession>A0A1X2Z3D5</accession>
<dbReference type="EMBL" id="LNKD01000001">
    <property type="protein sequence ID" value="OSG88661.1"/>
    <property type="molecule type" value="Genomic_DNA"/>
</dbReference>
<comment type="caution">
    <text evidence="1">The sequence shown here is derived from an EMBL/GenBank/DDBJ whole genome shotgun (WGS) entry which is preliminary data.</text>
</comment>